<dbReference type="Gene3D" id="2.40.320.10">
    <property type="entry name" value="Hypothetical Protein Pfu-838710-001"/>
    <property type="match status" value="1"/>
</dbReference>
<reference evidence="2 3" key="1">
    <citation type="submission" date="2020-08" db="EMBL/GenBank/DDBJ databases">
        <title>A Genomic Blueprint of the Chicken Gut Microbiome.</title>
        <authorList>
            <person name="Gilroy R."/>
            <person name="Ravi A."/>
            <person name="Getino M."/>
            <person name="Pursley I."/>
            <person name="Horton D.L."/>
            <person name="Alikhan N.-F."/>
            <person name="Baker D."/>
            <person name="Gharbi K."/>
            <person name="Hall N."/>
            <person name="Watson M."/>
            <person name="Adriaenssens E.M."/>
            <person name="Foster-Nyarko E."/>
            <person name="Jarju S."/>
            <person name="Secka A."/>
            <person name="Antonio M."/>
            <person name="Oren A."/>
            <person name="Chaudhuri R."/>
            <person name="La Ragione R.M."/>
            <person name="Hildebrand F."/>
            <person name="Pallen M.J."/>
        </authorList>
    </citation>
    <scope>NUCLEOTIDE SEQUENCE [LARGE SCALE GENOMIC DNA]</scope>
    <source>
        <strain evidence="2 3">Sa1CUA4</strain>
    </source>
</reference>
<dbReference type="PROSITE" id="PS51707">
    <property type="entry name" value="CYTH"/>
    <property type="match status" value="1"/>
</dbReference>
<dbReference type="RefSeq" id="WP_191766219.1">
    <property type="nucleotide sequence ID" value="NZ_JACSPM010000003.1"/>
</dbReference>
<accession>A0ABR8X3I5</accession>
<dbReference type="CDD" id="cd07374">
    <property type="entry name" value="CYTH-like_Pase"/>
    <property type="match status" value="1"/>
</dbReference>
<dbReference type="InterPro" id="IPR023577">
    <property type="entry name" value="CYTH_domain"/>
</dbReference>
<evidence type="ECO:0000313" key="3">
    <source>
        <dbReference type="Proteomes" id="UP000602532"/>
    </source>
</evidence>
<proteinExistence type="predicted"/>
<comment type="caution">
    <text evidence="2">The sequence shown here is derived from an EMBL/GenBank/DDBJ whole genome shotgun (WGS) entry which is preliminary data.</text>
</comment>
<evidence type="ECO:0000259" key="1">
    <source>
        <dbReference type="PROSITE" id="PS51707"/>
    </source>
</evidence>
<dbReference type="SMART" id="SM01118">
    <property type="entry name" value="CYTH"/>
    <property type="match status" value="1"/>
</dbReference>
<name>A0ABR8X3I5_9MICO</name>
<dbReference type="Proteomes" id="UP000602532">
    <property type="component" value="Unassembled WGS sequence"/>
</dbReference>
<sequence>MSDADPRPGAAPSRSVEIELKFDVDDGVALPDWSALPGVASVGAGEPRSLDATYLDTADVALARAGYALRRRTGGPDAGWHIKGPRGADGGRVELHWPLGEADEVPAGARAEVGAVVGDAALTPLARIRNERVAYFLLSPGGEVVAEVADDHVRTRDERSGIEHEWHEWEIELGPAGPADAEERREFFAAVADAAHAAGARAAASDSKLARALGH</sequence>
<dbReference type="EMBL" id="JACSPM010000003">
    <property type="protein sequence ID" value="MBD8023885.1"/>
    <property type="molecule type" value="Genomic_DNA"/>
</dbReference>
<evidence type="ECO:0000313" key="2">
    <source>
        <dbReference type="EMBL" id="MBD8023885.1"/>
    </source>
</evidence>
<protein>
    <submittedName>
        <fullName evidence="2">CYTH domain-containing protein</fullName>
    </submittedName>
</protein>
<keyword evidence="3" id="KW-1185">Reference proteome</keyword>
<gene>
    <name evidence="2" type="ORF">H9622_09800</name>
</gene>
<organism evidence="2 3">
    <name type="scientific">Microbacterium gallinarum</name>
    <dbReference type="NCBI Taxonomy" id="2762209"/>
    <lineage>
        <taxon>Bacteria</taxon>
        <taxon>Bacillati</taxon>
        <taxon>Actinomycetota</taxon>
        <taxon>Actinomycetes</taxon>
        <taxon>Micrococcales</taxon>
        <taxon>Microbacteriaceae</taxon>
        <taxon>Microbacterium</taxon>
    </lineage>
</organism>
<dbReference type="Pfam" id="PF01928">
    <property type="entry name" value="CYTH"/>
    <property type="match status" value="1"/>
</dbReference>
<dbReference type="InterPro" id="IPR033469">
    <property type="entry name" value="CYTH-like_dom_sf"/>
</dbReference>
<feature type="domain" description="CYTH" evidence="1">
    <location>
        <begin position="15"/>
        <end position="215"/>
    </location>
</feature>
<dbReference type="SUPFAM" id="SSF55154">
    <property type="entry name" value="CYTH-like phosphatases"/>
    <property type="match status" value="1"/>
</dbReference>